<sequence>MDRRIGNYLGNEELKKLIIPSYHRISAGDGYLEALVQPIVESVCGGKMHKTDILVCATGLENVFNPLYNKLTVVSTQTIHYLKTSKETRSEDCNIRYRFRNRFAFPGNSEVKANKTKDVKGLRAYMRDADHEGTVE</sequence>
<keyword evidence="1" id="KW-0503">Monooxygenase</keyword>
<name>A0ACC3YT88_COLTU</name>
<evidence type="ECO:0000313" key="1">
    <source>
        <dbReference type="EMBL" id="KAL0934686.1"/>
    </source>
</evidence>
<keyword evidence="1" id="KW-0560">Oxidoreductase</keyword>
<evidence type="ECO:0000313" key="2">
    <source>
        <dbReference type="Proteomes" id="UP000805649"/>
    </source>
</evidence>
<organism evidence="1 2">
    <name type="scientific">Colletotrichum truncatum</name>
    <name type="common">Anthracnose fungus</name>
    <name type="synonym">Colletotrichum capsici</name>
    <dbReference type="NCBI Taxonomy" id="5467"/>
    <lineage>
        <taxon>Eukaryota</taxon>
        <taxon>Fungi</taxon>
        <taxon>Dikarya</taxon>
        <taxon>Ascomycota</taxon>
        <taxon>Pezizomycotina</taxon>
        <taxon>Sordariomycetes</taxon>
        <taxon>Hypocreomycetidae</taxon>
        <taxon>Glomerellales</taxon>
        <taxon>Glomerellaceae</taxon>
        <taxon>Colletotrichum</taxon>
        <taxon>Colletotrichum truncatum species complex</taxon>
    </lineage>
</organism>
<dbReference type="Proteomes" id="UP000805649">
    <property type="component" value="Unassembled WGS sequence"/>
</dbReference>
<reference evidence="1 2" key="1">
    <citation type="journal article" date="2020" name="Phytopathology">
        <title>Genome Sequence Resources of Colletotrichum truncatum, C. plurivorum, C. musicola, and C. sojae: Four Species Pathogenic to Soybean (Glycine max).</title>
        <authorList>
            <person name="Rogerio F."/>
            <person name="Boufleur T.R."/>
            <person name="Ciampi-Guillardi M."/>
            <person name="Sukno S.A."/>
            <person name="Thon M.R."/>
            <person name="Massola Junior N.S."/>
            <person name="Baroncelli R."/>
        </authorList>
    </citation>
    <scope>NUCLEOTIDE SEQUENCE [LARGE SCALE GENOMIC DNA]</scope>
    <source>
        <strain evidence="1 2">CMES1059</strain>
    </source>
</reference>
<proteinExistence type="predicted"/>
<dbReference type="EMBL" id="VUJX02000006">
    <property type="protein sequence ID" value="KAL0934686.1"/>
    <property type="molecule type" value="Genomic_DNA"/>
</dbReference>
<protein>
    <submittedName>
        <fullName evidence="1">4-hydroxyacetophenone monooxygenase</fullName>
    </submittedName>
</protein>
<accession>A0ACC3YT88</accession>
<keyword evidence="2" id="KW-1185">Reference proteome</keyword>
<gene>
    <name evidence="1" type="ORF">CTRU02_209277</name>
</gene>
<comment type="caution">
    <text evidence="1">The sequence shown here is derived from an EMBL/GenBank/DDBJ whole genome shotgun (WGS) entry which is preliminary data.</text>
</comment>